<keyword evidence="1" id="KW-0812">Transmembrane</keyword>
<dbReference type="Proteomes" id="UP000774750">
    <property type="component" value="Unassembled WGS sequence"/>
</dbReference>
<evidence type="ECO:0000313" key="2">
    <source>
        <dbReference type="EMBL" id="MBM6921777.1"/>
    </source>
</evidence>
<keyword evidence="3" id="KW-1185">Reference proteome</keyword>
<protein>
    <submittedName>
        <fullName evidence="2">Uncharacterized protein</fullName>
    </submittedName>
</protein>
<sequence length="62" mass="6619">MRKQHPVAMAMVTGAAAAAVVGTASYMMTSSKKKTTTMMKKNAGKALRAVGTMMENASYMMR</sequence>
<evidence type="ECO:0000256" key="1">
    <source>
        <dbReference type="SAM" id="Phobius"/>
    </source>
</evidence>
<gene>
    <name evidence="2" type="ORF">H6A12_11510</name>
</gene>
<dbReference type="EMBL" id="JACJKY010000026">
    <property type="protein sequence ID" value="MBM6921777.1"/>
    <property type="molecule type" value="Genomic_DNA"/>
</dbReference>
<reference evidence="2" key="1">
    <citation type="submission" date="2020-08" db="EMBL/GenBank/DDBJ databases">
        <authorList>
            <person name="Cejkova D."/>
            <person name="Kubasova T."/>
            <person name="Jahodarova E."/>
            <person name="Rychlik I."/>
        </authorList>
    </citation>
    <scope>NUCLEOTIDE SEQUENCE</scope>
    <source>
        <strain evidence="2">An559</strain>
    </source>
</reference>
<accession>A0A939BF71</accession>
<keyword evidence="1" id="KW-1133">Transmembrane helix</keyword>
<dbReference type="AlphaFoldDB" id="A0A939BF71"/>
<evidence type="ECO:0000313" key="3">
    <source>
        <dbReference type="Proteomes" id="UP000774750"/>
    </source>
</evidence>
<proteinExistence type="predicted"/>
<comment type="caution">
    <text evidence="2">The sequence shown here is derived from an EMBL/GenBank/DDBJ whole genome shotgun (WGS) entry which is preliminary data.</text>
</comment>
<feature type="transmembrane region" description="Helical" evidence="1">
    <location>
        <begin position="6"/>
        <end position="29"/>
    </location>
</feature>
<dbReference type="RefSeq" id="WP_204448024.1">
    <property type="nucleotide sequence ID" value="NZ_JACJKY010000026.1"/>
</dbReference>
<keyword evidence="1" id="KW-0472">Membrane</keyword>
<reference evidence="2" key="2">
    <citation type="journal article" date="2021" name="Sci. Rep.">
        <title>The distribution of antibiotic resistance genes in chicken gut microbiota commensals.</title>
        <authorList>
            <person name="Juricova H."/>
            <person name="Matiasovicova J."/>
            <person name="Kubasova T."/>
            <person name="Cejkova D."/>
            <person name="Rychlik I."/>
        </authorList>
    </citation>
    <scope>NUCLEOTIDE SEQUENCE</scope>
    <source>
        <strain evidence="2">An559</strain>
    </source>
</reference>
<organism evidence="2 3">
    <name type="scientific">Merdimmobilis hominis</name>
    <dbReference type="NCBI Taxonomy" id="2897707"/>
    <lineage>
        <taxon>Bacteria</taxon>
        <taxon>Bacillati</taxon>
        <taxon>Bacillota</taxon>
        <taxon>Clostridia</taxon>
        <taxon>Eubacteriales</taxon>
        <taxon>Oscillospiraceae</taxon>
        <taxon>Merdimmobilis</taxon>
    </lineage>
</organism>
<name>A0A939BF71_9FIRM</name>